<keyword evidence="2" id="KW-1185">Reference proteome</keyword>
<dbReference type="EMBL" id="CAJVQB010069160">
    <property type="protein sequence ID" value="CAG8842488.1"/>
    <property type="molecule type" value="Genomic_DNA"/>
</dbReference>
<reference evidence="1 2" key="1">
    <citation type="submission" date="2021-06" db="EMBL/GenBank/DDBJ databases">
        <authorList>
            <person name="Kallberg Y."/>
            <person name="Tangrot J."/>
            <person name="Rosling A."/>
        </authorList>
    </citation>
    <scope>NUCLEOTIDE SEQUENCE [LARGE SCALE GENOMIC DNA]</scope>
    <source>
        <strain evidence="1 2">120-4 pot B 10/14</strain>
    </source>
</reference>
<organism evidence="1 2">
    <name type="scientific">Gigaspora margarita</name>
    <dbReference type="NCBI Taxonomy" id="4874"/>
    <lineage>
        <taxon>Eukaryota</taxon>
        <taxon>Fungi</taxon>
        <taxon>Fungi incertae sedis</taxon>
        <taxon>Mucoromycota</taxon>
        <taxon>Glomeromycotina</taxon>
        <taxon>Glomeromycetes</taxon>
        <taxon>Diversisporales</taxon>
        <taxon>Gigasporaceae</taxon>
        <taxon>Gigaspora</taxon>
    </lineage>
</organism>
<dbReference type="Proteomes" id="UP000789901">
    <property type="component" value="Unassembled WGS sequence"/>
</dbReference>
<accession>A0ABN7WWP9</accession>
<gene>
    <name evidence="1" type="ORF">GMARGA_LOCUS36011</name>
</gene>
<sequence>MTVLTNCNDFWMILYIVKNDNVNHIVRCSVDRGLALAIIKQFIIEEGNRLNEWIGKSATYVSGDAIEPFRKKAKLTEHMIEEIDERMELIIDDISEEELFKMKAREKLRI</sequence>
<evidence type="ECO:0000313" key="1">
    <source>
        <dbReference type="EMBL" id="CAG8842488.1"/>
    </source>
</evidence>
<comment type="caution">
    <text evidence="1">The sequence shown here is derived from an EMBL/GenBank/DDBJ whole genome shotgun (WGS) entry which is preliminary data.</text>
</comment>
<proteinExistence type="predicted"/>
<feature type="non-terminal residue" evidence="1">
    <location>
        <position position="110"/>
    </location>
</feature>
<protein>
    <submittedName>
        <fullName evidence="1">10037_t:CDS:1</fullName>
    </submittedName>
</protein>
<evidence type="ECO:0000313" key="2">
    <source>
        <dbReference type="Proteomes" id="UP000789901"/>
    </source>
</evidence>
<name>A0ABN7WWP9_GIGMA</name>